<feature type="region of interest" description="Disordered" evidence="1">
    <location>
        <begin position="154"/>
        <end position="194"/>
    </location>
</feature>
<feature type="compositionally biased region" description="Low complexity" evidence="1">
    <location>
        <begin position="102"/>
        <end position="116"/>
    </location>
</feature>
<reference evidence="2" key="1">
    <citation type="journal article" date="2020" name="Fungal Divers.">
        <title>Resolving the Mortierellaceae phylogeny through synthesis of multi-gene phylogenetics and phylogenomics.</title>
        <authorList>
            <person name="Vandepol N."/>
            <person name="Liber J."/>
            <person name="Desiro A."/>
            <person name="Na H."/>
            <person name="Kennedy M."/>
            <person name="Barry K."/>
            <person name="Grigoriev I.V."/>
            <person name="Miller A.N."/>
            <person name="O'Donnell K."/>
            <person name="Stajich J.E."/>
            <person name="Bonito G."/>
        </authorList>
    </citation>
    <scope>NUCLEOTIDE SEQUENCE</scope>
    <source>
        <strain evidence="2">NRRL 28262</strain>
    </source>
</reference>
<feature type="region of interest" description="Disordered" evidence="1">
    <location>
        <begin position="80"/>
        <end position="139"/>
    </location>
</feature>
<evidence type="ECO:0000256" key="1">
    <source>
        <dbReference type="SAM" id="MobiDB-lite"/>
    </source>
</evidence>
<accession>A0AAD4H0N6</accession>
<gene>
    <name evidence="2" type="ORF">BGZ95_004672</name>
</gene>
<dbReference type="Proteomes" id="UP001194580">
    <property type="component" value="Unassembled WGS sequence"/>
</dbReference>
<comment type="caution">
    <text evidence="2">The sequence shown here is derived from an EMBL/GenBank/DDBJ whole genome shotgun (WGS) entry which is preliminary data.</text>
</comment>
<sequence length="214" mass="23045">NAKKSDAVISRENQDTILPSIENAHNGAVALREFTNIEPNEQVIDYKPKILKPPTPTPLAQSMLSIPQGFSPPFVVDTTRSPTPAPPHLTHNIQSSPFSGITSSQGTAPTTTTYAPPLSPTFSSTYAPTPAIPPRPISHVNPIYTQAPLNQAQPVLHSNNPQYDPAVARTFSPPAMRAPQATTNSGSGATDQDLLEQINSLQAEWIRRQANQQS</sequence>
<dbReference type="EMBL" id="JAAAIL010002195">
    <property type="protein sequence ID" value="KAG0259420.1"/>
    <property type="molecule type" value="Genomic_DNA"/>
</dbReference>
<feature type="compositionally biased region" description="Polar residues" evidence="1">
    <location>
        <begin position="91"/>
        <end position="101"/>
    </location>
</feature>
<evidence type="ECO:0000313" key="3">
    <source>
        <dbReference type="Proteomes" id="UP001194580"/>
    </source>
</evidence>
<evidence type="ECO:0000313" key="2">
    <source>
        <dbReference type="EMBL" id="KAG0259420.1"/>
    </source>
</evidence>
<dbReference type="AlphaFoldDB" id="A0AAD4H0N6"/>
<organism evidence="2 3">
    <name type="scientific">Linnemannia exigua</name>
    <dbReference type="NCBI Taxonomy" id="604196"/>
    <lineage>
        <taxon>Eukaryota</taxon>
        <taxon>Fungi</taxon>
        <taxon>Fungi incertae sedis</taxon>
        <taxon>Mucoromycota</taxon>
        <taxon>Mortierellomycotina</taxon>
        <taxon>Mortierellomycetes</taxon>
        <taxon>Mortierellales</taxon>
        <taxon>Mortierellaceae</taxon>
        <taxon>Linnemannia</taxon>
    </lineage>
</organism>
<protein>
    <submittedName>
        <fullName evidence="2">Uncharacterized protein</fullName>
    </submittedName>
</protein>
<name>A0AAD4H0N6_9FUNG</name>
<proteinExistence type="predicted"/>
<feature type="non-terminal residue" evidence="2">
    <location>
        <position position="1"/>
    </location>
</feature>
<feature type="compositionally biased region" description="Polar residues" evidence="1">
    <location>
        <begin position="180"/>
        <end position="190"/>
    </location>
</feature>
<keyword evidence="3" id="KW-1185">Reference proteome</keyword>